<comment type="caution">
    <text evidence="1">The sequence shown here is derived from an EMBL/GenBank/DDBJ whole genome shotgun (WGS) entry which is preliminary data.</text>
</comment>
<gene>
    <name evidence="1" type="ORF">CT0861_11682</name>
</gene>
<evidence type="ECO:0000313" key="1">
    <source>
        <dbReference type="EMBL" id="KZL75535.1"/>
    </source>
</evidence>
<protein>
    <recommendedName>
        <fullName evidence="3">Tachykinin family protein</fullName>
    </recommendedName>
</protein>
<dbReference type="PANTHER" id="PTHR37540">
    <property type="entry name" value="TRANSCRIPTION FACTOR (ACR-2), PUTATIVE-RELATED-RELATED"/>
    <property type="match status" value="1"/>
</dbReference>
<dbReference type="PANTHER" id="PTHR37540:SF5">
    <property type="entry name" value="TRANSCRIPTION FACTOR DOMAIN-CONTAINING PROTEIN"/>
    <property type="match status" value="1"/>
</dbReference>
<dbReference type="EMBL" id="LFIV01000022">
    <property type="protein sequence ID" value="KZL75535.1"/>
    <property type="molecule type" value="Genomic_DNA"/>
</dbReference>
<dbReference type="AlphaFoldDB" id="A0A166WC08"/>
<organism evidence="1 2">
    <name type="scientific">Colletotrichum tofieldiae</name>
    <dbReference type="NCBI Taxonomy" id="708197"/>
    <lineage>
        <taxon>Eukaryota</taxon>
        <taxon>Fungi</taxon>
        <taxon>Dikarya</taxon>
        <taxon>Ascomycota</taxon>
        <taxon>Pezizomycotina</taxon>
        <taxon>Sordariomycetes</taxon>
        <taxon>Hypocreomycetidae</taxon>
        <taxon>Glomerellales</taxon>
        <taxon>Glomerellaceae</taxon>
        <taxon>Colletotrichum</taxon>
        <taxon>Colletotrichum spaethianum species complex</taxon>
    </lineage>
</organism>
<keyword evidence="2" id="KW-1185">Reference proteome</keyword>
<sequence length="530" mass="58423">MSANHLLPRETWQGVADAKLRRKLQNRLNQRLSRKRKATEREVIAQALAARHDNSAAIPRPILPKPVLQSSDADEPALAAQQVNESSRLGENIINVGHSHGAASQQTLGAPTTLPRGISTFFAAYPDLLDPHFLRIFQFTITSLLPTVGYQTAAGEPLQAALCRAAMSDPLVFHAVLVGGASQLTFRTRSIEDNRVLLKAESQIARTVHLQLSAGTTTISDTVLFAIMSMALKQNTYLLSLAPKDRYAGDFDTPVKSFGGLDWMGLIDMAPDHTAMWMYLLKARDASLSDKVPGLIDYLQATDLLRASALLQKPRMEMQEAFRFLADEAAAIRPDTSEADAFHVEAHFKNIILDIRICCQLIDTFLGGEHPISSETSRFIHYRNLVLYRLLSLPPGVSEMCRLTILIFNYGVLYPFPDPRLLWKLTRQLAAILSDSEYTPNEDVGCLLWSAVIGGIAAAGTIIYDSFVASVSTFASVLGLDEWSDTVDLLQSFVWQERACGIGGRALWARARALSLRVLDPSGEGHERNT</sequence>
<name>A0A166WC08_9PEZI</name>
<dbReference type="Proteomes" id="UP000076552">
    <property type="component" value="Unassembled WGS sequence"/>
</dbReference>
<evidence type="ECO:0000313" key="2">
    <source>
        <dbReference type="Proteomes" id="UP000076552"/>
    </source>
</evidence>
<proteinExistence type="predicted"/>
<dbReference type="STRING" id="708197.A0A166WC08"/>
<evidence type="ECO:0008006" key="3">
    <source>
        <dbReference type="Google" id="ProtNLM"/>
    </source>
</evidence>
<accession>A0A166WC08</accession>
<reference evidence="1 2" key="1">
    <citation type="submission" date="2015-06" db="EMBL/GenBank/DDBJ databases">
        <title>Survival trade-offs in plant roots during colonization by closely related pathogenic and mutualistic fungi.</title>
        <authorList>
            <person name="Hacquard S."/>
            <person name="Kracher B."/>
            <person name="Hiruma K."/>
            <person name="Weinman A."/>
            <person name="Muench P."/>
            <person name="Garrido Oter R."/>
            <person name="Ver Loren van Themaat E."/>
            <person name="Dallerey J.-F."/>
            <person name="Damm U."/>
            <person name="Henrissat B."/>
            <person name="Lespinet O."/>
            <person name="Thon M."/>
            <person name="Kemen E."/>
            <person name="McHardy A.C."/>
            <person name="Schulze-Lefert P."/>
            <person name="O'Connell R.J."/>
        </authorList>
    </citation>
    <scope>NUCLEOTIDE SEQUENCE [LARGE SCALE GENOMIC DNA]</scope>
    <source>
        <strain evidence="1 2">0861</strain>
    </source>
</reference>